<comment type="subcellular location">
    <subcellularLocation>
        <location evidence="1 5">Membrane</location>
        <topology evidence="1 5">Multi-pass membrane protein</topology>
    </subcellularLocation>
</comment>
<evidence type="ECO:0000256" key="5">
    <source>
        <dbReference type="RuleBase" id="RU003945"/>
    </source>
</evidence>
<protein>
    <submittedName>
        <fullName evidence="9">Mitochondrial inner membrane protein COX18</fullName>
    </submittedName>
</protein>
<dbReference type="PANTHER" id="PTHR12428:SF65">
    <property type="entry name" value="CYTOCHROME C OXIDASE ASSEMBLY PROTEIN COX18, MITOCHONDRIAL"/>
    <property type="match status" value="1"/>
</dbReference>
<dbReference type="PANTHER" id="PTHR12428">
    <property type="entry name" value="OXA1"/>
    <property type="match status" value="1"/>
</dbReference>
<reference evidence="9" key="1">
    <citation type="submission" date="2025-08" db="UniProtKB">
        <authorList>
            <consortium name="RefSeq"/>
        </authorList>
    </citation>
    <scope>IDENTIFICATION</scope>
    <source>
        <tissue evidence="9">Whole body</tissue>
    </source>
</reference>
<dbReference type="RefSeq" id="XP_015191629.1">
    <property type="nucleotide sequence ID" value="XM_015336143.1"/>
</dbReference>
<feature type="transmembrane region" description="Helical" evidence="6">
    <location>
        <begin position="357"/>
        <end position="381"/>
    </location>
</feature>
<keyword evidence="4 6" id="KW-0472">Membrane</keyword>
<evidence type="ECO:0000259" key="7">
    <source>
        <dbReference type="Pfam" id="PF02096"/>
    </source>
</evidence>
<dbReference type="CDD" id="cd20069">
    <property type="entry name" value="5TM_Oxa1-like"/>
    <property type="match status" value="1"/>
</dbReference>
<dbReference type="GeneID" id="107074586"/>
<sequence>MISFRPCVMHITNSHNNIYLLHKIDIKTFSKGSCSSFKNSLVNINQFKRQLIHSTGIVDNAIPNLRSDLSKQILIINKINKNSIYEKQCKFISTHKSLCNKVINKQSHFGTNLLFIKNDFTTRNCYNVRQMSSFYERTCDSLYKNYVNLITGISESAPVEFAQNSLIDIHSYTGLPWWATIVLTTILLRLTISLPIAIYQQNVTAKLENLRHEMTGITTNLERKIKDDMFRNNWSQEHARRMYILSVRKKWKDLIVRDNCHPVKTIILAYIEIPILIILTFSLRNLCYMLPKGDMYAYENYLEFTTGGFGWITNLAVADSYFILPILTALINLANVETFRMLRLKEPTILYKCLTNFLRLVSVVIIPLSPFIPSSLCLYWITNSACTLGQKVLLLSPKFRRLTRIPETESELSHPYSFLYKKIKGKTNLEALSMKKLK</sequence>
<evidence type="ECO:0000256" key="3">
    <source>
        <dbReference type="ARBA" id="ARBA00022989"/>
    </source>
</evidence>
<organism evidence="8 9">
    <name type="scientific">Polistes dominula</name>
    <name type="common">European paper wasp</name>
    <name type="synonym">Vespa dominula</name>
    <dbReference type="NCBI Taxonomy" id="743375"/>
    <lineage>
        <taxon>Eukaryota</taxon>
        <taxon>Metazoa</taxon>
        <taxon>Ecdysozoa</taxon>
        <taxon>Arthropoda</taxon>
        <taxon>Hexapoda</taxon>
        <taxon>Insecta</taxon>
        <taxon>Pterygota</taxon>
        <taxon>Neoptera</taxon>
        <taxon>Endopterygota</taxon>
        <taxon>Hymenoptera</taxon>
        <taxon>Apocrita</taxon>
        <taxon>Aculeata</taxon>
        <taxon>Vespoidea</taxon>
        <taxon>Vespidae</taxon>
        <taxon>Polistinae</taxon>
        <taxon>Polistini</taxon>
        <taxon>Polistes</taxon>
    </lineage>
</organism>
<comment type="similarity">
    <text evidence="5">Belongs to the OXA1/ALB3/YidC family.</text>
</comment>
<evidence type="ECO:0000313" key="8">
    <source>
        <dbReference type="Proteomes" id="UP000694924"/>
    </source>
</evidence>
<evidence type="ECO:0000256" key="1">
    <source>
        <dbReference type="ARBA" id="ARBA00004141"/>
    </source>
</evidence>
<name>A0ABM1JGP1_POLDO</name>
<dbReference type="Pfam" id="PF02096">
    <property type="entry name" value="60KD_IMP"/>
    <property type="match status" value="1"/>
</dbReference>
<evidence type="ECO:0000313" key="9">
    <source>
        <dbReference type="RefSeq" id="XP_015191629.1"/>
    </source>
</evidence>
<evidence type="ECO:0000256" key="2">
    <source>
        <dbReference type="ARBA" id="ARBA00022692"/>
    </source>
</evidence>
<proteinExistence type="inferred from homology"/>
<dbReference type="Proteomes" id="UP000694924">
    <property type="component" value="Unplaced"/>
</dbReference>
<gene>
    <name evidence="9" type="primary">LOC107074586</name>
</gene>
<dbReference type="InterPro" id="IPR028055">
    <property type="entry name" value="YidC/Oxa/ALB_C"/>
</dbReference>
<accession>A0ABM1JGP1</accession>
<feature type="transmembrane region" description="Helical" evidence="6">
    <location>
        <begin position="175"/>
        <end position="199"/>
    </location>
</feature>
<evidence type="ECO:0000256" key="4">
    <source>
        <dbReference type="ARBA" id="ARBA00023136"/>
    </source>
</evidence>
<keyword evidence="8" id="KW-1185">Reference proteome</keyword>
<keyword evidence="2 5" id="KW-0812">Transmembrane</keyword>
<dbReference type="InterPro" id="IPR001708">
    <property type="entry name" value="YidC/ALB3/OXA1/COX18"/>
</dbReference>
<evidence type="ECO:0000256" key="6">
    <source>
        <dbReference type="SAM" id="Phobius"/>
    </source>
</evidence>
<keyword evidence="3 6" id="KW-1133">Transmembrane helix</keyword>
<feature type="domain" description="Membrane insertase YidC/Oxa/ALB C-terminal" evidence="7">
    <location>
        <begin position="177"/>
        <end position="393"/>
    </location>
</feature>
<feature type="transmembrane region" description="Helical" evidence="6">
    <location>
        <begin position="267"/>
        <end position="291"/>
    </location>
</feature>
<feature type="transmembrane region" description="Helical" evidence="6">
    <location>
        <begin position="311"/>
        <end position="336"/>
    </location>
</feature>